<dbReference type="Gene3D" id="3.90.70.10">
    <property type="entry name" value="Cysteine proteinases"/>
    <property type="match status" value="1"/>
</dbReference>
<feature type="domain" description="Butirosin biosynthesis protein H N-terminal" evidence="1">
    <location>
        <begin position="93"/>
        <end position="152"/>
    </location>
</feature>
<sequence>MSGKNVRIEELIQSERIFLKEYDNFCIHNNVKQLLDYYGVENSWAFIDTVIGVDMSIPENDITKLDIKYNIDTASVLDPFLSKVKSVIPIAYKDEFADWDTLKEKVEKGIPVITMVDVYYLKYLPYYLQANAIHSVILCGYSDELQEVYVVDWYEPYFYKGTLKYEDFMKARASENPKGMLVNSDFPILNKWIEIEKDGWEADSRTLLSITIDKMQKEYYSKTSISESSCCGIAVLYKLKEIINDMGQFSETERKKLSSRLHGMLFLMPKYRMFFAGYIERALRSITVENCDYEVEVIGKGVSLWSKLLKLIVKFSLLSTDALLEKIKVQLDEILENEKECIDVLDKIKHKLTDNR</sequence>
<organism evidence="2 3">
    <name type="scientific">Ruminiclostridium papyrosolvens C7</name>
    <dbReference type="NCBI Taxonomy" id="1330534"/>
    <lineage>
        <taxon>Bacteria</taxon>
        <taxon>Bacillati</taxon>
        <taxon>Bacillota</taxon>
        <taxon>Clostridia</taxon>
        <taxon>Eubacteriales</taxon>
        <taxon>Oscillospiraceae</taxon>
        <taxon>Ruminiclostridium</taxon>
    </lineage>
</organism>
<name>U4QWN1_9FIRM</name>
<comment type="caution">
    <text evidence="2">The sequence shown here is derived from an EMBL/GenBank/DDBJ whole genome shotgun (WGS) entry which is preliminary data.</text>
</comment>
<dbReference type="Pfam" id="PF14399">
    <property type="entry name" value="BtrH_N"/>
    <property type="match status" value="1"/>
</dbReference>
<dbReference type="AlphaFoldDB" id="U4QWN1"/>
<proteinExistence type="predicted"/>
<reference evidence="2 3" key="1">
    <citation type="journal article" date="2013" name="Genome Announc.">
        <title>Draft Genome Sequence of the Cellulolytic Bacterium Clostridium papyrosolvens C7 (ATCC 700395).</title>
        <authorList>
            <person name="Zepeda V."/>
            <person name="Dassa B."/>
            <person name="Borovok I."/>
            <person name="Lamed R."/>
            <person name="Bayer E.A."/>
            <person name="Cate J.H."/>
        </authorList>
    </citation>
    <scope>NUCLEOTIDE SEQUENCE [LARGE SCALE GENOMIC DNA]</scope>
    <source>
        <strain evidence="2 3">C7</strain>
    </source>
</reference>
<evidence type="ECO:0000313" key="2">
    <source>
        <dbReference type="EMBL" id="EPR07719.1"/>
    </source>
</evidence>
<dbReference type="PATRIC" id="fig|1330534.3.peg.3876"/>
<dbReference type="InterPro" id="IPR026935">
    <property type="entry name" value="BtrH_N"/>
</dbReference>
<gene>
    <name evidence="2" type="ORF">L323_19535</name>
</gene>
<dbReference type="STRING" id="1330534.L323_19535"/>
<dbReference type="EMBL" id="ATAY01000098">
    <property type="protein sequence ID" value="EPR07719.1"/>
    <property type="molecule type" value="Genomic_DNA"/>
</dbReference>
<accession>U4QWN1</accession>
<evidence type="ECO:0000259" key="1">
    <source>
        <dbReference type="Pfam" id="PF14399"/>
    </source>
</evidence>
<protein>
    <recommendedName>
        <fullName evidence="1">Butirosin biosynthesis protein H N-terminal domain-containing protein</fullName>
    </recommendedName>
</protein>
<evidence type="ECO:0000313" key="3">
    <source>
        <dbReference type="Proteomes" id="UP000016860"/>
    </source>
</evidence>
<dbReference type="OrthoDB" id="2078649at2"/>
<dbReference type="Proteomes" id="UP000016860">
    <property type="component" value="Unassembled WGS sequence"/>
</dbReference>
<dbReference type="RefSeq" id="WP_020817259.1">
    <property type="nucleotide sequence ID" value="NZ_ATAY01000098.1"/>
</dbReference>